<feature type="domain" description="DUF6531" evidence="2">
    <location>
        <begin position="219"/>
        <end position="296"/>
    </location>
</feature>
<feature type="domain" description="Teneurin-like YD-shell" evidence="3">
    <location>
        <begin position="628"/>
        <end position="770"/>
    </location>
</feature>
<evidence type="ECO:0000256" key="1">
    <source>
        <dbReference type="ARBA" id="ARBA00022737"/>
    </source>
</evidence>
<dbReference type="RefSeq" id="WP_258820053.1">
    <property type="nucleotide sequence ID" value="NZ_JANUGW010000043.1"/>
</dbReference>
<dbReference type="EMBL" id="JANUGW010000043">
    <property type="protein sequence ID" value="MCS0585533.1"/>
    <property type="molecule type" value="Genomic_DNA"/>
</dbReference>
<dbReference type="Gene3D" id="2.180.10.10">
    <property type="entry name" value="RHS repeat-associated core"/>
    <property type="match status" value="2"/>
</dbReference>
<dbReference type="Pfam" id="PF20148">
    <property type="entry name" value="DUF6531"/>
    <property type="match status" value="1"/>
</dbReference>
<dbReference type="Pfam" id="PF05593">
    <property type="entry name" value="RHS_repeat"/>
    <property type="match status" value="1"/>
</dbReference>
<keyword evidence="1" id="KW-0677">Repeat</keyword>
<organism evidence="4 5">
    <name type="scientific">Massilia pinisoli</name>
    <dbReference type="NCBI Taxonomy" id="1772194"/>
    <lineage>
        <taxon>Bacteria</taxon>
        <taxon>Pseudomonadati</taxon>
        <taxon>Pseudomonadota</taxon>
        <taxon>Betaproteobacteria</taxon>
        <taxon>Burkholderiales</taxon>
        <taxon>Oxalobacteraceae</taxon>
        <taxon>Telluria group</taxon>
        <taxon>Massilia</taxon>
    </lineage>
</organism>
<dbReference type="NCBIfam" id="TIGR01643">
    <property type="entry name" value="YD_repeat_2x"/>
    <property type="match status" value="3"/>
</dbReference>
<feature type="domain" description="Teneurin-like YD-shell" evidence="3">
    <location>
        <begin position="338"/>
        <end position="425"/>
    </location>
</feature>
<dbReference type="InterPro" id="IPR031325">
    <property type="entry name" value="RHS_repeat"/>
</dbReference>
<sequence length="811" mass="87986">MTTSTTSLGEPPPPATTVTTAVAGPLVNGRETVLFSWTDDSDATDRAASLYIQDFSGTQVVGTIPIEPDPMREECIPVPSGPWYLLPSRVKVGQTFSVTLTTTCDGITGTTSIVSTILGFSRKTVPAGSFRTLEIRDDIVTTATIPEVGIRVEKKTLFWSLAKNVGLVKEVEITRWADDSQEDTDTTVLMSTNRVYDDKDTDEDDDCGCDVGLDDGALNYADGTVSLSEQDVDAGWSSRISFVRKYNSGNTNDSDEFGLGWSHNYSARLEFTAPEDASSGASEIRLVRPGGQKITFNRVSGGWKGNATVTGTLSTTADATGVITSVKYTNPMGDAEQYDGSGKLLSVLYSKGGAVNLTYESTGANRLQSVADNFGHQISFSYDGNNRVKAITYGQGRTTGYSYDDKGRLASVTRPDGKVRTYNYNETDTPPADAYAAAKLDFAITSIIDENGTKYADWTYDASGRVTSSEYAGGVKRVSIEYGSDNTRTVTDGLNRSRSYSFEKILGKTRTSALSAPCDVCPQGQFASRTYDANGNVATATDFNGIVTSYSYDLTRNLEIKRVEAYGTAKTRTISTQWDATRNLPVRVAAPKRLTTLTYYANGNLQKKTIQATLDENGAQGLNPTLTDTPRSWTYTYNTAGQVLTITGPRTDVSDITTYSYDSTTGNLASIKDPLGRITTYSAYDLDGHVGKITMPNGVINDFTYYPRGWLATKKVSAGGAVRLTTYAYDNNGQVIKVTFPDTTSVQYTYDNAHRLTDISDSAGNKIHYVLDSMGNRVSESVSDSSGILAERMTRVFNDLNRLDSVTRSFQ</sequence>
<gene>
    <name evidence="4" type="ORF">NX784_28530</name>
</gene>
<dbReference type="InterPro" id="IPR006530">
    <property type="entry name" value="YD"/>
</dbReference>
<protein>
    <submittedName>
        <fullName evidence="4">DUF6531 domain-containing protein</fullName>
    </submittedName>
</protein>
<evidence type="ECO:0000313" key="4">
    <source>
        <dbReference type="EMBL" id="MCS0585533.1"/>
    </source>
</evidence>
<keyword evidence="5" id="KW-1185">Reference proteome</keyword>
<name>A0ABT2A032_9BURK</name>
<comment type="caution">
    <text evidence="4">The sequence shown here is derived from an EMBL/GenBank/DDBJ whole genome shotgun (WGS) entry which is preliminary data.</text>
</comment>
<evidence type="ECO:0000259" key="2">
    <source>
        <dbReference type="Pfam" id="PF20148"/>
    </source>
</evidence>
<dbReference type="PANTHER" id="PTHR32305">
    <property type="match status" value="1"/>
</dbReference>
<dbReference type="InterPro" id="IPR045351">
    <property type="entry name" value="DUF6531"/>
</dbReference>
<dbReference type="Gene3D" id="2.40.360.20">
    <property type="match status" value="1"/>
</dbReference>
<accession>A0ABT2A032</accession>
<evidence type="ECO:0000313" key="5">
    <source>
        <dbReference type="Proteomes" id="UP001204151"/>
    </source>
</evidence>
<evidence type="ECO:0000259" key="3">
    <source>
        <dbReference type="Pfam" id="PF25023"/>
    </source>
</evidence>
<reference evidence="4 5" key="1">
    <citation type="submission" date="2022-08" db="EMBL/GenBank/DDBJ databases">
        <title>Reclassification of Massilia species as members of the genera Telluria, Duganella, Pseudoduganella, Mokoshia gen. nov. and Zemynaea gen. nov. using orthogonal and non-orthogonal genome-based approaches.</title>
        <authorList>
            <person name="Bowman J.P."/>
        </authorList>
    </citation>
    <scope>NUCLEOTIDE SEQUENCE [LARGE SCALE GENOMIC DNA]</scope>
    <source>
        <strain evidence="4 5">JCM 31316</strain>
    </source>
</reference>
<dbReference type="Pfam" id="PF25023">
    <property type="entry name" value="TEN_YD-shell"/>
    <property type="match status" value="2"/>
</dbReference>
<dbReference type="InterPro" id="IPR050708">
    <property type="entry name" value="T6SS_VgrG/RHS"/>
</dbReference>
<dbReference type="PANTHER" id="PTHR32305:SF15">
    <property type="entry name" value="PROTEIN RHSA-RELATED"/>
    <property type="match status" value="1"/>
</dbReference>
<proteinExistence type="predicted"/>
<dbReference type="Proteomes" id="UP001204151">
    <property type="component" value="Unassembled WGS sequence"/>
</dbReference>
<dbReference type="InterPro" id="IPR056823">
    <property type="entry name" value="TEN-like_YD-shell"/>
</dbReference>